<accession>A0A1H0Y1N0</accession>
<reference evidence="2" key="1">
    <citation type="submission" date="2016-10" db="EMBL/GenBank/DDBJ databases">
        <authorList>
            <person name="Varghese N."/>
            <person name="Submissions S."/>
        </authorList>
    </citation>
    <scope>NUCLEOTIDE SEQUENCE [LARGE SCALE GENOMIC DNA]</scope>
    <source>
        <strain evidence="2">BS3775</strain>
    </source>
</reference>
<sequence>MDVNDYTFMLDERVAREAIASRLAPTGAAQMQKAPGS</sequence>
<organism evidence="1 2">
    <name type="scientific">Pseudomonas moorei</name>
    <dbReference type="NCBI Taxonomy" id="395599"/>
    <lineage>
        <taxon>Bacteria</taxon>
        <taxon>Pseudomonadati</taxon>
        <taxon>Pseudomonadota</taxon>
        <taxon>Gammaproteobacteria</taxon>
        <taxon>Pseudomonadales</taxon>
        <taxon>Pseudomonadaceae</taxon>
        <taxon>Pseudomonas</taxon>
    </lineage>
</organism>
<evidence type="ECO:0000313" key="2">
    <source>
        <dbReference type="Proteomes" id="UP000199570"/>
    </source>
</evidence>
<gene>
    <name evidence="1" type="ORF">SAMN04490195_0344</name>
</gene>
<evidence type="ECO:0000313" key="1">
    <source>
        <dbReference type="EMBL" id="SDQ09077.1"/>
    </source>
</evidence>
<protein>
    <submittedName>
        <fullName evidence="1">Uncharacterized protein</fullName>
    </submittedName>
</protein>
<keyword evidence="2" id="KW-1185">Reference proteome</keyword>
<dbReference type="EMBL" id="FNKJ01000002">
    <property type="protein sequence ID" value="SDQ09077.1"/>
    <property type="molecule type" value="Genomic_DNA"/>
</dbReference>
<dbReference type="AlphaFoldDB" id="A0A1H0Y1N0"/>
<dbReference type="Proteomes" id="UP000199570">
    <property type="component" value="Unassembled WGS sequence"/>
</dbReference>
<name>A0A1H0Y1N0_9PSED</name>
<proteinExistence type="predicted"/>